<evidence type="ECO:0000256" key="1">
    <source>
        <dbReference type="SAM" id="Phobius"/>
    </source>
</evidence>
<dbReference type="RefSeq" id="XP_045953146.1">
    <property type="nucleotide sequence ID" value="XM_046103824.1"/>
</dbReference>
<name>A0A9P8RIR5_9PEZI</name>
<dbReference type="OrthoDB" id="5106167at2759"/>
<keyword evidence="1" id="KW-1133">Transmembrane helix</keyword>
<evidence type="ECO:0000313" key="2">
    <source>
        <dbReference type="EMBL" id="KAH6646632.1"/>
    </source>
</evidence>
<comment type="caution">
    <text evidence="2">The sequence shown here is derived from an EMBL/GenBank/DDBJ whole genome shotgun (WGS) entry which is preliminary data.</text>
</comment>
<dbReference type="Proteomes" id="UP000758603">
    <property type="component" value="Unassembled WGS sequence"/>
</dbReference>
<evidence type="ECO:0000313" key="3">
    <source>
        <dbReference type="Proteomes" id="UP000758603"/>
    </source>
</evidence>
<reference evidence="2" key="1">
    <citation type="journal article" date="2021" name="Nat. Commun.">
        <title>Genetic determinants of endophytism in the Arabidopsis root mycobiome.</title>
        <authorList>
            <person name="Mesny F."/>
            <person name="Miyauchi S."/>
            <person name="Thiergart T."/>
            <person name="Pickel B."/>
            <person name="Atanasova L."/>
            <person name="Karlsson M."/>
            <person name="Huettel B."/>
            <person name="Barry K.W."/>
            <person name="Haridas S."/>
            <person name="Chen C."/>
            <person name="Bauer D."/>
            <person name="Andreopoulos W."/>
            <person name="Pangilinan J."/>
            <person name="LaButti K."/>
            <person name="Riley R."/>
            <person name="Lipzen A."/>
            <person name="Clum A."/>
            <person name="Drula E."/>
            <person name="Henrissat B."/>
            <person name="Kohler A."/>
            <person name="Grigoriev I.V."/>
            <person name="Martin F.M."/>
            <person name="Hacquard S."/>
        </authorList>
    </citation>
    <scope>NUCLEOTIDE SEQUENCE</scope>
    <source>
        <strain evidence="2">MPI-SDFR-AT-0073</strain>
    </source>
</reference>
<dbReference type="AlphaFoldDB" id="A0A9P8RIR5"/>
<feature type="transmembrane region" description="Helical" evidence="1">
    <location>
        <begin position="17"/>
        <end position="42"/>
    </location>
</feature>
<keyword evidence="3" id="KW-1185">Reference proteome</keyword>
<gene>
    <name evidence="2" type="ORF">BKA67DRAFT_580122</name>
</gene>
<dbReference type="EMBL" id="JAGPXC010000009">
    <property type="protein sequence ID" value="KAH6646632.1"/>
    <property type="molecule type" value="Genomic_DNA"/>
</dbReference>
<keyword evidence="1" id="KW-0812">Transmembrane</keyword>
<keyword evidence="1" id="KW-0472">Membrane</keyword>
<dbReference type="GeneID" id="70132715"/>
<proteinExistence type="predicted"/>
<sequence length="80" mass="9333">MATSFVSTPSSKVGVKIVLIATTLFFAYSIGYPVYTLFFYPLKKVPEPFLARYTRLWELWTVAWGNYNLELTQLHEKYSQ</sequence>
<organism evidence="2 3">
    <name type="scientific">Truncatella angustata</name>
    <dbReference type="NCBI Taxonomy" id="152316"/>
    <lineage>
        <taxon>Eukaryota</taxon>
        <taxon>Fungi</taxon>
        <taxon>Dikarya</taxon>
        <taxon>Ascomycota</taxon>
        <taxon>Pezizomycotina</taxon>
        <taxon>Sordariomycetes</taxon>
        <taxon>Xylariomycetidae</taxon>
        <taxon>Amphisphaeriales</taxon>
        <taxon>Sporocadaceae</taxon>
        <taxon>Truncatella</taxon>
    </lineage>
</organism>
<accession>A0A9P8RIR5</accession>
<protein>
    <submittedName>
        <fullName evidence="2">Uncharacterized protein</fullName>
    </submittedName>
</protein>